<evidence type="ECO:0008006" key="4">
    <source>
        <dbReference type="Google" id="ProtNLM"/>
    </source>
</evidence>
<reference evidence="2" key="2">
    <citation type="submission" date="2020-09" db="EMBL/GenBank/DDBJ databases">
        <authorList>
            <person name="Sun Q."/>
            <person name="Ohkuma M."/>
        </authorList>
    </citation>
    <scope>NUCLEOTIDE SEQUENCE</scope>
    <source>
        <strain evidence="2">JCM 4490</strain>
    </source>
</reference>
<evidence type="ECO:0000313" key="2">
    <source>
        <dbReference type="EMBL" id="GGW37130.1"/>
    </source>
</evidence>
<evidence type="ECO:0000256" key="1">
    <source>
        <dbReference type="SAM" id="SignalP"/>
    </source>
</evidence>
<dbReference type="AlphaFoldDB" id="A0A918IXL8"/>
<name>A0A918IXL8_9ACTN</name>
<reference evidence="2" key="1">
    <citation type="journal article" date="2014" name="Int. J. Syst. Evol. Microbiol.">
        <title>Complete genome sequence of Corynebacterium casei LMG S-19264T (=DSM 44701T), isolated from a smear-ripened cheese.</title>
        <authorList>
            <consortium name="US DOE Joint Genome Institute (JGI-PGF)"/>
            <person name="Walter F."/>
            <person name="Albersmeier A."/>
            <person name="Kalinowski J."/>
            <person name="Ruckert C."/>
        </authorList>
    </citation>
    <scope>NUCLEOTIDE SEQUENCE</scope>
    <source>
        <strain evidence="2">JCM 4490</strain>
    </source>
</reference>
<keyword evidence="1" id="KW-0732">Signal</keyword>
<proteinExistence type="predicted"/>
<feature type="signal peptide" evidence="1">
    <location>
        <begin position="1"/>
        <end position="30"/>
    </location>
</feature>
<protein>
    <recommendedName>
        <fullName evidence="4">Secreted protein</fullName>
    </recommendedName>
</protein>
<accession>A0A918IXL8</accession>
<gene>
    <name evidence="2" type="ORF">GCM10010503_11360</name>
</gene>
<dbReference type="EMBL" id="BMUE01000002">
    <property type="protein sequence ID" value="GGW37130.1"/>
    <property type="molecule type" value="Genomic_DNA"/>
</dbReference>
<comment type="caution">
    <text evidence="2">The sequence shown here is derived from an EMBL/GenBank/DDBJ whole genome shotgun (WGS) entry which is preliminary data.</text>
</comment>
<feature type="chain" id="PRO_5036721701" description="Secreted protein" evidence="1">
    <location>
        <begin position="31"/>
        <end position="279"/>
    </location>
</feature>
<dbReference type="Proteomes" id="UP000620224">
    <property type="component" value="Unassembled WGS sequence"/>
</dbReference>
<evidence type="ECO:0000313" key="3">
    <source>
        <dbReference type="Proteomes" id="UP000620224"/>
    </source>
</evidence>
<organism evidence="2 3">
    <name type="scientific">Streptomyces lucensis JCM 4490</name>
    <dbReference type="NCBI Taxonomy" id="1306176"/>
    <lineage>
        <taxon>Bacteria</taxon>
        <taxon>Bacillati</taxon>
        <taxon>Actinomycetota</taxon>
        <taxon>Actinomycetes</taxon>
        <taxon>Kitasatosporales</taxon>
        <taxon>Streptomycetaceae</taxon>
        <taxon>Streptomyces</taxon>
    </lineage>
</organism>
<sequence length="279" mass="28993">MWGYMRKLAIGAALSGALALAGLAAPAASAAGTPDLKFSGVTANKGKPVVVGTAKVVTVPVSYTLTRPKDLVIDQEKTIQAVMLYRGTLRAMDNDLGPQVPPVCTQTATTDTTVTESCTEKIPVDPAESLWDAADATTWKAAGLFAHSDGSASDDYMHAENDMTAWGNLATVKFQRAAQLTVNAAPEPAVKGRTLTVTGKLTRADWELGRYAGYQAQPVVLQFKADGGSYANVKTITSGTGGALSTTVKAAKSGTYRFVFAGTSTTGAKTSAGDHVTVR</sequence>
<keyword evidence="3" id="KW-1185">Reference proteome</keyword>